<keyword evidence="1" id="KW-0812">Transmembrane</keyword>
<dbReference type="EMBL" id="HE573020">
    <property type="protein sequence ID" value="CCC47705.1"/>
    <property type="molecule type" value="Genomic_DNA"/>
</dbReference>
<dbReference type="AlphaFoldDB" id="G0TUR9"/>
<gene>
    <name evidence="2" type="ORF">TVY486_0403720</name>
</gene>
<sequence length="138" mass="16008">MHLHVYTYVLECVCTYVRVESGKEGGKIIWVKERGCHKIILLSLFVVWMQEIIIIITDTVVTILVATVVVLSVGVSIIQCKTNIQKNNNKKKKKIAFLFIHRYIHTHPCVHHCSRRIAHVSPYVTGQNQIEKKTRMHY</sequence>
<reference evidence="2" key="1">
    <citation type="journal article" date="2012" name="Proc. Natl. Acad. Sci. U.S.A.">
        <title>Antigenic diversity is generated by distinct evolutionary mechanisms in African trypanosome species.</title>
        <authorList>
            <person name="Jackson A.P."/>
            <person name="Berry A."/>
            <person name="Aslett M."/>
            <person name="Allison H.C."/>
            <person name="Burton P."/>
            <person name="Vavrova-Anderson J."/>
            <person name="Brown R."/>
            <person name="Browne H."/>
            <person name="Corton N."/>
            <person name="Hauser H."/>
            <person name="Gamble J."/>
            <person name="Gilderthorp R."/>
            <person name="Marcello L."/>
            <person name="McQuillan J."/>
            <person name="Otto T.D."/>
            <person name="Quail M.A."/>
            <person name="Sanders M.J."/>
            <person name="van Tonder A."/>
            <person name="Ginger M.L."/>
            <person name="Field M.C."/>
            <person name="Barry J.D."/>
            <person name="Hertz-Fowler C."/>
            <person name="Berriman M."/>
        </authorList>
    </citation>
    <scope>NUCLEOTIDE SEQUENCE</scope>
    <source>
        <strain evidence="2">Y486</strain>
    </source>
</reference>
<keyword evidence="1" id="KW-1133">Transmembrane helix</keyword>
<evidence type="ECO:0000313" key="2">
    <source>
        <dbReference type="EMBL" id="CCC47705.1"/>
    </source>
</evidence>
<feature type="transmembrane region" description="Helical" evidence="1">
    <location>
        <begin position="63"/>
        <end position="84"/>
    </location>
</feature>
<name>G0TUR9_TRYVY</name>
<protein>
    <submittedName>
        <fullName evidence="2">Uncharacterized protein</fullName>
    </submittedName>
</protein>
<accession>G0TUR9</accession>
<keyword evidence="1" id="KW-0472">Membrane</keyword>
<evidence type="ECO:0000256" key="1">
    <source>
        <dbReference type="SAM" id="Phobius"/>
    </source>
</evidence>
<proteinExistence type="predicted"/>
<organism evidence="2">
    <name type="scientific">Trypanosoma vivax (strain Y486)</name>
    <dbReference type="NCBI Taxonomy" id="1055687"/>
    <lineage>
        <taxon>Eukaryota</taxon>
        <taxon>Discoba</taxon>
        <taxon>Euglenozoa</taxon>
        <taxon>Kinetoplastea</taxon>
        <taxon>Metakinetoplastina</taxon>
        <taxon>Trypanosomatida</taxon>
        <taxon>Trypanosomatidae</taxon>
        <taxon>Trypanosoma</taxon>
        <taxon>Duttonella</taxon>
    </lineage>
</organism>